<dbReference type="EMBL" id="BMAW01132014">
    <property type="protein sequence ID" value="GFU41737.1"/>
    <property type="molecule type" value="Genomic_DNA"/>
</dbReference>
<organism evidence="2 6">
    <name type="scientific">Nephila pilipes</name>
    <name type="common">Giant wood spider</name>
    <name type="synonym">Nephila maculata</name>
    <dbReference type="NCBI Taxonomy" id="299642"/>
    <lineage>
        <taxon>Eukaryota</taxon>
        <taxon>Metazoa</taxon>
        <taxon>Ecdysozoa</taxon>
        <taxon>Arthropoda</taxon>
        <taxon>Chelicerata</taxon>
        <taxon>Arachnida</taxon>
        <taxon>Araneae</taxon>
        <taxon>Araneomorphae</taxon>
        <taxon>Entelegynae</taxon>
        <taxon>Araneoidea</taxon>
        <taxon>Nephilidae</taxon>
        <taxon>Nephila</taxon>
    </lineage>
</organism>
<feature type="non-terminal residue" evidence="2">
    <location>
        <position position="1"/>
    </location>
</feature>
<evidence type="ECO:0000256" key="1">
    <source>
        <dbReference type="SAM" id="Coils"/>
    </source>
</evidence>
<proteinExistence type="predicted"/>
<dbReference type="Proteomes" id="UP000887013">
    <property type="component" value="Unassembled WGS sequence"/>
</dbReference>
<dbReference type="InterPro" id="IPR019321">
    <property type="entry name" value="Nucleoporin_Nup88"/>
</dbReference>
<keyword evidence="1" id="KW-0175">Coiled coil</keyword>
<protein>
    <submittedName>
        <fullName evidence="2">Uncharacterized protein</fullName>
    </submittedName>
</protein>
<evidence type="ECO:0000313" key="5">
    <source>
        <dbReference type="EMBL" id="GFU41737.1"/>
    </source>
</evidence>
<accession>A0A8X6NBV7</accession>
<evidence type="ECO:0000313" key="2">
    <source>
        <dbReference type="EMBL" id="GFT06445.1"/>
    </source>
</evidence>
<dbReference type="Pfam" id="PF10168">
    <property type="entry name" value="Nup88"/>
    <property type="match status" value="1"/>
</dbReference>
<dbReference type="AlphaFoldDB" id="A0A8X6NBV7"/>
<feature type="coiled-coil region" evidence="1">
    <location>
        <begin position="15"/>
        <end position="53"/>
    </location>
</feature>
<name>A0A8X6NBV7_NEPPI</name>
<evidence type="ECO:0000313" key="4">
    <source>
        <dbReference type="EMBL" id="GFU03466.1"/>
    </source>
</evidence>
<gene>
    <name evidence="3" type="ORF">NPIL_317911</name>
    <name evidence="5" type="ORF">NPIL_381931</name>
    <name evidence="4" type="ORF">NPIL_404781</name>
    <name evidence="2" type="ORF">NPIL_553991</name>
</gene>
<dbReference type="EMBL" id="BMAW01102902">
    <property type="protein sequence ID" value="GFT06445.1"/>
    <property type="molecule type" value="Genomic_DNA"/>
</dbReference>
<evidence type="ECO:0000313" key="3">
    <source>
        <dbReference type="EMBL" id="GFT94908.1"/>
    </source>
</evidence>
<dbReference type="EMBL" id="BMAW01027712">
    <property type="protein sequence ID" value="GFU03466.1"/>
    <property type="molecule type" value="Genomic_DNA"/>
</dbReference>
<reference evidence="2" key="1">
    <citation type="submission" date="2020-08" db="EMBL/GenBank/DDBJ databases">
        <title>Multicomponent nature underlies the extraordinary mechanical properties of spider dragline silk.</title>
        <authorList>
            <person name="Kono N."/>
            <person name="Nakamura H."/>
            <person name="Mori M."/>
            <person name="Yoshida Y."/>
            <person name="Ohtoshi R."/>
            <person name="Malay A.D."/>
            <person name="Moran D.A.P."/>
            <person name="Tomita M."/>
            <person name="Numata K."/>
            <person name="Arakawa K."/>
        </authorList>
    </citation>
    <scope>NUCLEOTIDE SEQUENCE</scope>
</reference>
<dbReference type="OrthoDB" id="341482at2759"/>
<sequence>VKVLMQQKEYQLQDISKTEEEKANLILGAERLAEKYEDLNANQQKLLKRCKNIYSSIICNS</sequence>
<comment type="caution">
    <text evidence="2">The sequence shown here is derived from an EMBL/GenBank/DDBJ whole genome shotgun (WGS) entry which is preliminary data.</text>
</comment>
<evidence type="ECO:0000313" key="6">
    <source>
        <dbReference type="Proteomes" id="UP000887013"/>
    </source>
</evidence>
<keyword evidence="6" id="KW-1185">Reference proteome</keyword>
<dbReference type="EMBL" id="BMAW01025999">
    <property type="protein sequence ID" value="GFT94908.1"/>
    <property type="molecule type" value="Genomic_DNA"/>
</dbReference>